<dbReference type="EMBL" id="RQZF01000001">
    <property type="protein sequence ID" value="RRC96580.1"/>
    <property type="molecule type" value="Genomic_DNA"/>
</dbReference>
<reference evidence="2 3" key="1">
    <citation type="submission" date="2018-11" db="EMBL/GenBank/DDBJ databases">
        <title>Genomes From Bacteria Associated with the Canine Oral Cavity: a Test Case for Automated Genome-Based Taxonomic Assignment.</title>
        <authorList>
            <person name="Coil D.A."/>
            <person name="Jospin G."/>
            <person name="Darling A.E."/>
            <person name="Wallis C."/>
            <person name="Davis I.J."/>
            <person name="Harris S."/>
            <person name="Eisen J.A."/>
            <person name="Holcombe L.J."/>
            <person name="O'Flynn C."/>
        </authorList>
    </citation>
    <scope>NUCLEOTIDE SEQUENCE [LARGE SCALE GENOMIC DNA]</scope>
    <source>
        <strain evidence="2 3">OH770</strain>
    </source>
</reference>
<comment type="caution">
    <text evidence="2">The sequence shown here is derived from an EMBL/GenBank/DDBJ whole genome shotgun (WGS) entry which is preliminary data.</text>
</comment>
<dbReference type="CDD" id="cd04301">
    <property type="entry name" value="NAT_SF"/>
    <property type="match status" value="1"/>
</dbReference>
<dbReference type="Proteomes" id="UP000280444">
    <property type="component" value="Unassembled WGS sequence"/>
</dbReference>
<feature type="domain" description="N-acetyltransferase" evidence="1">
    <location>
        <begin position="1"/>
        <end position="150"/>
    </location>
</feature>
<accession>A0A3P1SHY6</accession>
<dbReference type="Gene3D" id="3.40.630.30">
    <property type="match status" value="1"/>
</dbReference>
<dbReference type="InterPro" id="IPR000182">
    <property type="entry name" value="GNAT_dom"/>
</dbReference>
<evidence type="ECO:0000313" key="2">
    <source>
        <dbReference type="EMBL" id="RRC96580.1"/>
    </source>
</evidence>
<dbReference type="InterPro" id="IPR039143">
    <property type="entry name" value="GNPNAT1-like"/>
</dbReference>
<name>A0A3P1SHY6_9ACTO</name>
<protein>
    <submittedName>
        <fullName evidence="2">GNAT family N-acetyltransferase</fullName>
    </submittedName>
</protein>
<gene>
    <name evidence="2" type="ORF">EII11_01790</name>
</gene>
<evidence type="ECO:0000313" key="3">
    <source>
        <dbReference type="Proteomes" id="UP000280444"/>
    </source>
</evidence>
<dbReference type="Pfam" id="PF13673">
    <property type="entry name" value="Acetyltransf_10"/>
    <property type="match status" value="1"/>
</dbReference>
<dbReference type="PANTHER" id="PTHR13355">
    <property type="entry name" value="GLUCOSAMINE 6-PHOSPHATE N-ACETYLTRANSFERASE"/>
    <property type="match status" value="1"/>
</dbReference>
<dbReference type="OrthoDB" id="9796171at2"/>
<dbReference type="PANTHER" id="PTHR13355:SF22">
    <property type="entry name" value="SLL0786 PROTEIN"/>
    <property type="match status" value="1"/>
</dbReference>
<dbReference type="AlphaFoldDB" id="A0A3P1SHY6"/>
<sequence>MVNVRWEVFVDEQNVPMVLEIDARDYRSDVTHLVAIDEGSTDTFPQAACVCQSDLVVGTVRIIPDGAHHYHLGRLAVLARARGQSVGAALVEAVHDYVRMLTPAGLHARIVLDAQLQARGFYERLGYRVTSEQTFWDAGIEHCEMDINIDGGSLGERSD</sequence>
<keyword evidence="2" id="KW-0808">Transferase</keyword>
<organism evidence="2 3">
    <name type="scientific">Schaalia canis</name>
    <dbReference type="NCBI Taxonomy" id="100469"/>
    <lineage>
        <taxon>Bacteria</taxon>
        <taxon>Bacillati</taxon>
        <taxon>Actinomycetota</taxon>
        <taxon>Actinomycetes</taxon>
        <taxon>Actinomycetales</taxon>
        <taxon>Actinomycetaceae</taxon>
        <taxon>Schaalia</taxon>
    </lineage>
</organism>
<dbReference type="InterPro" id="IPR016181">
    <property type="entry name" value="Acyl_CoA_acyltransferase"/>
</dbReference>
<dbReference type="GO" id="GO:0008080">
    <property type="term" value="F:N-acetyltransferase activity"/>
    <property type="evidence" value="ECO:0007669"/>
    <property type="project" value="TreeGrafter"/>
</dbReference>
<proteinExistence type="predicted"/>
<evidence type="ECO:0000259" key="1">
    <source>
        <dbReference type="PROSITE" id="PS51186"/>
    </source>
</evidence>
<dbReference type="PROSITE" id="PS51186">
    <property type="entry name" value="GNAT"/>
    <property type="match status" value="1"/>
</dbReference>
<keyword evidence="3" id="KW-1185">Reference proteome</keyword>
<dbReference type="SUPFAM" id="SSF55729">
    <property type="entry name" value="Acyl-CoA N-acyltransferases (Nat)"/>
    <property type="match status" value="1"/>
</dbReference>